<evidence type="ECO:0000313" key="2">
    <source>
        <dbReference type="EMBL" id="GGK06517.1"/>
    </source>
</evidence>
<accession>A0A8J3BGP7</accession>
<keyword evidence="3" id="KW-1185">Reference proteome</keyword>
<reference evidence="2" key="2">
    <citation type="submission" date="2020-09" db="EMBL/GenBank/DDBJ databases">
        <authorList>
            <person name="Sun Q."/>
            <person name="Ohkuma M."/>
        </authorList>
    </citation>
    <scope>NUCLEOTIDE SEQUENCE</scope>
    <source>
        <strain evidence="2">JCM 14719</strain>
    </source>
</reference>
<keyword evidence="1" id="KW-0812">Transmembrane</keyword>
<dbReference type="Proteomes" id="UP000637720">
    <property type="component" value="Unassembled WGS sequence"/>
</dbReference>
<feature type="transmembrane region" description="Helical" evidence="1">
    <location>
        <begin position="73"/>
        <end position="92"/>
    </location>
</feature>
<proteinExistence type="predicted"/>
<dbReference type="AlphaFoldDB" id="A0A8J3BGP7"/>
<name>A0A8J3BGP7_9BACI</name>
<evidence type="ECO:0000256" key="1">
    <source>
        <dbReference type="SAM" id="Phobius"/>
    </source>
</evidence>
<gene>
    <name evidence="2" type="ORF">GCM10007043_20730</name>
</gene>
<keyword evidence="1" id="KW-1133">Transmembrane helix</keyword>
<evidence type="ECO:0008006" key="4">
    <source>
        <dbReference type="Google" id="ProtNLM"/>
    </source>
</evidence>
<dbReference type="PROSITE" id="PS51257">
    <property type="entry name" value="PROKAR_LIPOPROTEIN"/>
    <property type="match status" value="1"/>
</dbReference>
<reference evidence="2" key="1">
    <citation type="journal article" date="2014" name="Int. J. Syst. Evol. Microbiol.">
        <title>Complete genome sequence of Corynebacterium casei LMG S-19264T (=DSM 44701T), isolated from a smear-ripened cheese.</title>
        <authorList>
            <consortium name="US DOE Joint Genome Institute (JGI-PGF)"/>
            <person name="Walter F."/>
            <person name="Albersmeier A."/>
            <person name="Kalinowski J."/>
            <person name="Ruckert C."/>
        </authorList>
    </citation>
    <scope>NUCLEOTIDE SEQUENCE</scope>
    <source>
        <strain evidence="2">JCM 14719</strain>
    </source>
</reference>
<feature type="transmembrane region" description="Helical" evidence="1">
    <location>
        <begin position="39"/>
        <end position="61"/>
    </location>
</feature>
<feature type="transmembrane region" description="Helical" evidence="1">
    <location>
        <begin position="7"/>
        <end position="27"/>
    </location>
</feature>
<dbReference type="EMBL" id="BMOF01000055">
    <property type="protein sequence ID" value="GGK06517.1"/>
    <property type="molecule type" value="Genomic_DNA"/>
</dbReference>
<keyword evidence="1" id="KW-0472">Membrane</keyword>
<dbReference type="NCBIfam" id="TIGR02893">
    <property type="entry name" value="spore_yabQ"/>
    <property type="match status" value="1"/>
</dbReference>
<dbReference type="Pfam" id="PF09578">
    <property type="entry name" value="Spore_YabQ"/>
    <property type="match status" value="1"/>
</dbReference>
<sequence length="189" mass="20440">MTIREQLLSWWLTVACGIGLGALFDLYRVIQWRLRFGRTVVAALDLLVLSLAALGVFGVLYRVNGGVVRAHTFLGLAAGAVFYAATLSAPMVRGWGVLLALVGRVLWGLMWLLDAALVRPVVWTVGKAVAVMELVILAAAGLVAGVGKAAWKVLVVLLVPVRKIFAPGAGFARRIAKTIWRWGKKPKDR</sequence>
<dbReference type="RefSeq" id="WP_054669655.1">
    <property type="nucleotide sequence ID" value="NZ_BMOF01000055.1"/>
</dbReference>
<organism evidence="2 3">
    <name type="scientific">Calditerricola satsumensis</name>
    <dbReference type="NCBI Taxonomy" id="373054"/>
    <lineage>
        <taxon>Bacteria</taxon>
        <taxon>Bacillati</taxon>
        <taxon>Bacillota</taxon>
        <taxon>Bacilli</taxon>
        <taxon>Bacillales</taxon>
        <taxon>Bacillaceae</taxon>
        <taxon>Calditerricola</taxon>
    </lineage>
</organism>
<feature type="transmembrane region" description="Helical" evidence="1">
    <location>
        <begin position="129"/>
        <end position="147"/>
    </location>
</feature>
<evidence type="ECO:0000313" key="3">
    <source>
        <dbReference type="Proteomes" id="UP000637720"/>
    </source>
</evidence>
<dbReference type="InterPro" id="IPR019074">
    <property type="entry name" value="YabQ"/>
</dbReference>
<feature type="transmembrane region" description="Helical" evidence="1">
    <location>
        <begin position="98"/>
        <end position="117"/>
    </location>
</feature>
<comment type="caution">
    <text evidence="2">The sequence shown here is derived from an EMBL/GenBank/DDBJ whole genome shotgun (WGS) entry which is preliminary data.</text>
</comment>
<protein>
    <recommendedName>
        <fullName evidence="4">Spore cortex biosynthesis protein YabQ</fullName>
    </recommendedName>
</protein>